<dbReference type="OrthoDB" id="5273928at2759"/>
<dbReference type="Proteomes" id="UP000283841">
    <property type="component" value="Unassembled WGS sequence"/>
</dbReference>
<comment type="caution">
    <text evidence="1">The sequence shown here is derived from an EMBL/GenBank/DDBJ whole genome shotgun (WGS) entry which is preliminary data.</text>
</comment>
<dbReference type="GeneID" id="39599073"/>
<proteinExistence type="predicted"/>
<gene>
    <name evidence="1" type="ORF">C8Q69DRAFT_455818</name>
</gene>
<organism evidence="1 2">
    <name type="scientific">Byssochlamys spectabilis</name>
    <name type="common">Paecilomyces variotii</name>
    <dbReference type="NCBI Taxonomy" id="264951"/>
    <lineage>
        <taxon>Eukaryota</taxon>
        <taxon>Fungi</taxon>
        <taxon>Dikarya</taxon>
        <taxon>Ascomycota</taxon>
        <taxon>Pezizomycotina</taxon>
        <taxon>Eurotiomycetes</taxon>
        <taxon>Eurotiomycetidae</taxon>
        <taxon>Eurotiales</taxon>
        <taxon>Thermoascaceae</taxon>
        <taxon>Paecilomyces</taxon>
    </lineage>
</organism>
<dbReference type="EMBL" id="RCNU01000002">
    <property type="protein sequence ID" value="RWQ97530.1"/>
    <property type="molecule type" value="Genomic_DNA"/>
</dbReference>
<sequence length="387" mass="44193">MSGRRQRITGQTYAERLLAPPVSFSNGPSWVHESPYMYKDFEEKTPVGVSRLKELAMKRVLSDQRSLTPELFTNVPWDIAHEMWLCLGKSGKQTMYMWKLFATAYRNEFRNISQYRSMKIGFPMMPVQDYLGLVNDDGLNWGVSLFLSTIYARTPDLVGISRIKNLVALDVSTPLHPSFDTLEESLTAVALNDRIIRTWCELARNSCAFRHLRVLRLTHQDDISETLFEYLAALPCLRMLIVRDCKSLGTASSRAFAGRYGWEVGSKPPVQLNDQQETEDSDSIYQFYKETFALTDHDANDVAPILAVDTPILDFEIGIKRKFNKSQPIVFLRRQVDELRTAETAMRKRKLTGSEGGATCYNGTKTRRPVMKERGKQDIAGMLSEFL</sequence>
<name>A0A443I0F1_BYSSP</name>
<dbReference type="AlphaFoldDB" id="A0A443I0F1"/>
<evidence type="ECO:0000313" key="1">
    <source>
        <dbReference type="EMBL" id="RWQ97530.1"/>
    </source>
</evidence>
<reference evidence="1 2" key="1">
    <citation type="journal article" date="2018" name="Front. Microbiol.">
        <title>Genomic and genetic insights into a cosmopolitan fungus, Paecilomyces variotii (Eurotiales).</title>
        <authorList>
            <person name="Urquhart A.S."/>
            <person name="Mondo S.J."/>
            <person name="Makela M.R."/>
            <person name="Hane J.K."/>
            <person name="Wiebenga A."/>
            <person name="He G."/>
            <person name="Mihaltcheva S."/>
            <person name="Pangilinan J."/>
            <person name="Lipzen A."/>
            <person name="Barry K."/>
            <person name="de Vries R.P."/>
            <person name="Grigoriev I.V."/>
            <person name="Idnurm A."/>
        </authorList>
    </citation>
    <scope>NUCLEOTIDE SEQUENCE [LARGE SCALE GENOMIC DNA]</scope>
    <source>
        <strain evidence="1 2">CBS 101075</strain>
    </source>
</reference>
<protein>
    <submittedName>
        <fullName evidence="1">Uncharacterized protein</fullName>
    </submittedName>
</protein>
<keyword evidence="2" id="KW-1185">Reference proteome</keyword>
<dbReference type="RefSeq" id="XP_028487175.1">
    <property type="nucleotide sequence ID" value="XM_028629796.1"/>
</dbReference>
<evidence type="ECO:0000313" key="2">
    <source>
        <dbReference type="Proteomes" id="UP000283841"/>
    </source>
</evidence>
<dbReference type="VEuPathDB" id="FungiDB:C8Q69DRAFT_455818"/>
<accession>A0A443I0F1</accession>